<accession>A0A285KU28</accession>
<sequence length="196" mass="21667">MPVESEDIIRCAAAAIVEGRRLDLGALASELHISRVTLFRRAGNRDQLLSEALWWLSRRNLDYSIRRWQRANGNVVRNKSGALRSMWIVTDHGVRTGRDTGFQKLLEEEPIPAIRALTDPAGAVQPRMIAAIRDLLDRDVREGGLRPSVDLDTLAFAVVRLGESILYADRLTGRQSSVATASTLVTALVEGVLQAE</sequence>
<dbReference type="RefSeq" id="WP_097243505.1">
    <property type="nucleotide sequence ID" value="NZ_OBEG01000001.1"/>
</dbReference>
<dbReference type="Pfam" id="PF18598">
    <property type="entry name" value="TetR_C_36"/>
    <property type="match status" value="1"/>
</dbReference>
<dbReference type="Gene3D" id="1.10.357.10">
    <property type="entry name" value="Tetracycline Repressor, domain 2"/>
    <property type="match status" value="1"/>
</dbReference>
<gene>
    <name evidence="2" type="ORF">SAMN04244553_0553</name>
</gene>
<keyword evidence="3" id="KW-1185">Reference proteome</keyword>
<evidence type="ECO:0000259" key="1">
    <source>
        <dbReference type="Pfam" id="PF18598"/>
    </source>
</evidence>
<dbReference type="OrthoDB" id="158903at2"/>
<dbReference type="STRING" id="1379680.GCA_001612615_00466"/>
<name>A0A285KU28_9NOCA</name>
<dbReference type="InterPro" id="IPR036271">
    <property type="entry name" value="Tet_transcr_reg_TetR-rel_C_sf"/>
</dbReference>
<dbReference type="EMBL" id="OBEG01000001">
    <property type="protein sequence ID" value="SNY75733.1"/>
    <property type="molecule type" value="Genomic_DNA"/>
</dbReference>
<dbReference type="Proteomes" id="UP000219565">
    <property type="component" value="Unassembled WGS sequence"/>
</dbReference>
<protein>
    <recommendedName>
        <fullName evidence="1">QsdR TetR regulatory C-terminal domain-containing protein</fullName>
    </recommendedName>
</protein>
<reference evidence="2 3" key="1">
    <citation type="submission" date="2017-09" db="EMBL/GenBank/DDBJ databases">
        <authorList>
            <person name="Ehlers B."/>
            <person name="Leendertz F.H."/>
        </authorList>
    </citation>
    <scope>NUCLEOTIDE SEQUENCE [LARGE SCALE GENOMIC DNA]</scope>
    <source>
        <strain evidence="2 3">DSM 45537</strain>
    </source>
</reference>
<proteinExistence type="predicted"/>
<evidence type="ECO:0000313" key="3">
    <source>
        <dbReference type="Proteomes" id="UP000219565"/>
    </source>
</evidence>
<dbReference type="SUPFAM" id="SSF48498">
    <property type="entry name" value="Tetracyclin repressor-like, C-terminal domain"/>
    <property type="match status" value="1"/>
</dbReference>
<feature type="domain" description="QsdR TetR regulatory C-terminal" evidence="1">
    <location>
        <begin position="80"/>
        <end position="189"/>
    </location>
</feature>
<evidence type="ECO:0000313" key="2">
    <source>
        <dbReference type="EMBL" id="SNY75733.1"/>
    </source>
</evidence>
<dbReference type="InterPro" id="IPR041485">
    <property type="entry name" value="TetR_C_36"/>
</dbReference>
<organism evidence="2 3">
    <name type="scientific">Nocardia amikacinitolerans</name>
    <dbReference type="NCBI Taxonomy" id="756689"/>
    <lineage>
        <taxon>Bacteria</taxon>
        <taxon>Bacillati</taxon>
        <taxon>Actinomycetota</taxon>
        <taxon>Actinomycetes</taxon>
        <taxon>Mycobacteriales</taxon>
        <taxon>Nocardiaceae</taxon>
        <taxon>Nocardia</taxon>
    </lineage>
</organism>
<dbReference type="AlphaFoldDB" id="A0A285KU28"/>